<dbReference type="InterPro" id="IPR047324">
    <property type="entry name" value="LbH_gamma_CA-like"/>
</dbReference>
<dbReference type="InterPro" id="IPR011004">
    <property type="entry name" value="Trimer_LpxA-like_sf"/>
</dbReference>
<proteinExistence type="predicted"/>
<dbReference type="EC" id="2.-.-.-" evidence="1"/>
<dbReference type="GO" id="GO:0016740">
    <property type="term" value="F:transferase activity"/>
    <property type="evidence" value="ECO:0007669"/>
    <property type="project" value="UniProtKB-KW"/>
</dbReference>
<reference evidence="1" key="1">
    <citation type="submission" date="2019-03" db="EMBL/GenBank/DDBJ databases">
        <authorList>
            <person name="Hao L."/>
        </authorList>
    </citation>
    <scope>NUCLEOTIDE SEQUENCE</scope>
</reference>
<dbReference type="InterPro" id="IPR050484">
    <property type="entry name" value="Transf_Hexapept/Carb_Anhydrase"/>
</dbReference>
<sequence>MIAPYGGKKPKIGKDVFIAPTACVIGDVEIGEGASIWYGVVIRADRAKIRIGKNTNIQDNVTMHADPESPLVVGDYVTIGHNAVLHGCTIGDDCLIGMGSIILNDAHVQSGSVIASGSLVKEGGVIGAFRFAAGSPAEVKRELGPESSKKNRQSARAYRELAGEHKLLYEKGELPEQEQEQV</sequence>
<gene>
    <name evidence="1" type="primary">ytoA</name>
    <name evidence="1" type="ORF">SCFA_110028</name>
</gene>
<keyword evidence="1" id="KW-0808">Transferase</keyword>
<dbReference type="EMBL" id="CAADRM010000013">
    <property type="protein sequence ID" value="VFU11565.1"/>
    <property type="molecule type" value="Genomic_DNA"/>
</dbReference>
<dbReference type="PANTHER" id="PTHR13061">
    <property type="entry name" value="DYNACTIN SUBUNIT P25"/>
    <property type="match status" value="1"/>
</dbReference>
<dbReference type="Gene3D" id="2.160.10.10">
    <property type="entry name" value="Hexapeptide repeat proteins"/>
    <property type="match status" value="1"/>
</dbReference>
<dbReference type="SUPFAM" id="SSF51161">
    <property type="entry name" value="Trimeric LpxA-like enzymes"/>
    <property type="match status" value="1"/>
</dbReference>
<dbReference type="InterPro" id="IPR001451">
    <property type="entry name" value="Hexapep"/>
</dbReference>
<organism evidence="1">
    <name type="scientific">anaerobic digester metagenome</name>
    <dbReference type="NCBI Taxonomy" id="1263854"/>
    <lineage>
        <taxon>unclassified sequences</taxon>
        <taxon>metagenomes</taxon>
        <taxon>ecological metagenomes</taxon>
    </lineage>
</organism>
<dbReference type="Pfam" id="PF00132">
    <property type="entry name" value="Hexapep"/>
    <property type="match status" value="2"/>
</dbReference>
<accession>A0A485LUD5</accession>
<dbReference type="AlphaFoldDB" id="A0A485LUD5"/>
<name>A0A485LUD5_9ZZZZ</name>
<dbReference type="PANTHER" id="PTHR13061:SF29">
    <property type="entry name" value="GAMMA CARBONIC ANHYDRASE-LIKE 1, MITOCHONDRIAL-RELATED"/>
    <property type="match status" value="1"/>
</dbReference>
<protein>
    <submittedName>
        <fullName evidence="1">Uncharacterized transferase YtoA</fullName>
        <ecNumber evidence="1">2.-.-.-</ecNumber>
    </submittedName>
</protein>
<dbReference type="CDD" id="cd04645">
    <property type="entry name" value="LbH_gamma_CA_like"/>
    <property type="match status" value="1"/>
</dbReference>
<evidence type="ECO:0000313" key="1">
    <source>
        <dbReference type="EMBL" id="VFU11565.1"/>
    </source>
</evidence>